<evidence type="ECO:0000256" key="1">
    <source>
        <dbReference type="ARBA" id="ARBA00022793"/>
    </source>
</evidence>
<dbReference type="GO" id="GO:0016787">
    <property type="term" value="F:hydrolase activity"/>
    <property type="evidence" value="ECO:0007669"/>
    <property type="project" value="InterPro"/>
</dbReference>
<name>A0A9P6LCF0_9AGAM</name>
<evidence type="ECO:0000256" key="3">
    <source>
        <dbReference type="RuleBase" id="RU366045"/>
    </source>
</evidence>
<accession>A0A9P6LCF0</accession>
<evidence type="ECO:0000256" key="2">
    <source>
        <dbReference type="ARBA" id="ARBA00023239"/>
    </source>
</evidence>
<dbReference type="Gene3D" id="3.20.20.140">
    <property type="entry name" value="Metal-dependent hydrolases"/>
    <property type="match status" value="1"/>
</dbReference>
<evidence type="ECO:0000259" key="4">
    <source>
        <dbReference type="Pfam" id="PF04909"/>
    </source>
</evidence>
<dbReference type="Proteomes" id="UP000736335">
    <property type="component" value="Unassembled WGS sequence"/>
</dbReference>
<gene>
    <name evidence="5" type="ORF">BJ322DRAFT_66272</name>
</gene>
<dbReference type="PANTHER" id="PTHR21240">
    <property type="entry name" value="2-AMINO-3-CARBOXYLMUCONATE-6-SEMIALDEHYDE DECARBOXYLASE"/>
    <property type="match status" value="1"/>
</dbReference>
<organism evidence="5 6">
    <name type="scientific">Thelephora terrestris</name>
    <dbReference type="NCBI Taxonomy" id="56493"/>
    <lineage>
        <taxon>Eukaryota</taxon>
        <taxon>Fungi</taxon>
        <taxon>Dikarya</taxon>
        <taxon>Basidiomycota</taxon>
        <taxon>Agaricomycotina</taxon>
        <taxon>Agaricomycetes</taxon>
        <taxon>Thelephorales</taxon>
        <taxon>Thelephoraceae</taxon>
        <taxon>Thelephora</taxon>
    </lineage>
</organism>
<comment type="caution">
    <text evidence="5">The sequence shown here is derived from an EMBL/GenBank/DDBJ whole genome shotgun (WGS) entry which is preliminary data.</text>
</comment>
<dbReference type="InterPro" id="IPR032465">
    <property type="entry name" value="ACMSD"/>
</dbReference>
<keyword evidence="1 3" id="KW-0210">Decarboxylase</keyword>
<feature type="domain" description="Amidohydrolase-related" evidence="4">
    <location>
        <begin position="165"/>
        <end position="398"/>
    </location>
</feature>
<dbReference type="GO" id="GO:0005829">
    <property type="term" value="C:cytosol"/>
    <property type="evidence" value="ECO:0007669"/>
    <property type="project" value="TreeGrafter"/>
</dbReference>
<dbReference type="Pfam" id="PF04909">
    <property type="entry name" value="Amidohydro_2"/>
    <property type="match status" value="1"/>
</dbReference>
<dbReference type="GO" id="GO:0016831">
    <property type="term" value="F:carboxy-lyase activity"/>
    <property type="evidence" value="ECO:0007669"/>
    <property type="project" value="UniProtKB-KW"/>
</dbReference>
<protein>
    <submittedName>
        <fullName evidence="5">Amidohydrolase 2</fullName>
    </submittedName>
</protein>
<sequence>MSTRKLLVDVHTHVYLPRYAAYLRARAVAPRIFSRPVPGEPDVEEDRLLILENEPSGGRPVGPQVYWDKSQKLAFMNRHGIDVSVVSSANPWLDFLPASEANSLAKELNEDLEEFCSSSPDLGSPTSGGGPSIKRLYGLGLLPLVSEASLSDVLKVITQISSLPHLKGVIMGTQGLGRGLDDEELEPVWGEIERNGLVVFLHPHYGVPSSVYGGRANGHVLPLALGFPFETTIAITRLILAGVLDKFPSLKIMLAHSGGALPALSSRLASCIDHDPVVASRLKHNARYYLGRLYFDAVAYGPEELGFVSSAIGRSSTYDDPSASASAIPSLESEGKLRVLGSSRMLFGTDHPFFPPLKATDKWKSVTENLAAINAVAGWGDEEIEAVCGGNALRIFDLV</sequence>
<comment type="similarity">
    <text evidence="3">Belongs to the metallo-dependent hydrolases superfamily.</text>
</comment>
<dbReference type="EMBL" id="WIUZ02000001">
    <property type="protein sequence ID" value="KAF9792677.1"/>
    <property type="molecule type" value="Genomic_DNA"/>
</dbReference>
<dbReference type="PANTHER" id="PTHR21240:SF28">
    <property type="entry name" value="ISO-OROTATE DECARBOXYLASE (EUROFUNG)"/>
    <property type="match status" value="1"/>
</dbReference>
<keyword evidence="6" id="KW-1185">Reference proteome</keyword>
<dbReference type="SUPFAM" id="SSF51556">
    <property type="entry name" value="Metallo-dependent hydrolases"/>
    <property type="match status" value="1"/>
</dbReference>
<reference evidence="5" key="2">
    <citation type="submission" date="2020-11" db="EMBL/GenBank/DDBJ databases">
        <authorList>
            <consortium name="DOE Joint Genome Institute"/>
            <person name="Kuo A."/>
            <person name="Miyauchi S."/>
            <person name="Kiss E."/>
            <person name="Drula E."/>
            <person name="Kohler A."/>
            <person name="Sanchez-Garcia M."/>
            <person name="Andreopoulos B."/>
            <person name="Barry K.W."/>
            <person name="Bonito G."/>
            <person name="Buee M."/>
            <person name="Carver A."/>
            <person name="Chen C."/>
            <person name="Cichocki N."/>
            <person name="Clum A."/>
            <person name="Culley D."/>
            <person name="Crous P.W."/>
            <person name="Fauchery L."/>
            <person name="Girlanda M."/>
            <person name="Hayes R."/>
            <person name="Keri Z."/>
            <person name="Labutti K."/>
            <person name="Lipzen A."/>
            <person name="Lombard V."/>
            <person name="Magnuson J."/>
            <person name="Maillard F."/>
            <person name="Morin E."/>
            <person name="Murat C."/>
            <person name="Nolan M."/>
            <person name="Ohm R."/>
            <person name="Pangilinan J."/>
            <person name="Pereira M."/>
            <person name="Perotto S."/>
            <person name="Peter M."/>
            <person name="Riley R."/>
            <person name="Sitrit Y."/>
            <person name="Stielow B."/>
            <person name="Szollosi G."/>
            <person name="Zifcakova L."/>
            <person name="Stursova M."/>
            <person name="Spatafora J.W."/>
            <person name="Tedersoo L."/>
            <person name="Vaario L.-M."/>
            <person name="Yamada A."/>
            <person name="Yan M."/>
            <person name="Wang P."/>
            <person name="Xu J."/>
            <person name="Bruns T."/>
            <person name="Baldrian P."/>
            <person name="Vilgalys R."/>
            <person name="Henrissat B."/>
            <person name="Grigoriev I.V."/>
            <person name="Hibbett D."/>
            <person name="Nagy L.G."/>
            <person name="Martin F.M."/>
        </authorList>
    </citation>
    <scope>NUCLEOTIDE SEQUENCE</scope>
    <source>
        <strain evidence="5">UH-Tt-Lm1</strain>
    </source>
</reference>
<keyword evidence="2 3" id="KW-0456">Lyase</keyword>
<dbReference type="OrthoDB" id="191270at2759"/>
<evidence type="ECO:0000313" key="6">
    <source>
        <dbReference type="Proteomes" id="UP000736335"/>
    </source>
</evidence>
<reference evidence="5" key="1">
    <citation type="journal article" date="2020" name="Nat. Commun.">
        <title>Large-scale genome sequencing of mycorrhizal fungi provides insights into the early evolution of symbiotic traits.</title>
        <authorList>
            <person name="Miyauchi S."/>
            <person name="Kiss E."/>
            <person name="Kuo A."/>
            <person name="Drula E."/>
            <person name="Kohler A."/>
            <person name="Sanchez-Garcia M."/>
            <person name="Morin E."/>
            <person name="Andreopoulos B."/>
            <person name="Barry K.W."/>
            <person name="Bonito G."/>
            <person name="Buee M."/>
            <person name="Carver A."/>
            <person name="Chen C."/>
            <person name="Cichocki N."/>
            <person name="Clum A."/>
            <person name="Culley D."/>
            <person name="Crous P.W."/>
            <person name="Fauchery L."/>
            <person name="Girlanda M."/>
            <person name="Hayes R.D."/>
            <person name="Keri Z."/>
            <person name="LaButti K."/>
            <person name="Lipzen A."/>
            <person name="Lombard V."/>
            <person name="Magnuson J."/>
            <person name="Maillard F."/>
            <person name="Murat C."/>
            <person name="Nolan M."/>
            <person name="Ohm R.A."/>
            <person name="Pangilinan J."/>
            <person name="Pereira M.F."/>
            <person name="Perotto S."/>
            <person name="Peter M."/>
            <person name="Pfister S."/>
            <person name="Riley R."/>
            <person name="Sitrit Y."/>
            <person name="Stielow J.B."/>
            <person name="Szollosi G."/>
            <person name="Zifcakova L."/>
            <person name="Stursova M."/>
            <person name="Spatafora J.W."/>
            <person name="Tedersoo L."/>
            <person name="Vaario L.M."/>
            <person name="Yamada A."/>
            <person name="Yan M."/>
            <person name="Wang P."/>
            <person name="Xu J."/>
            <person name="Bruns T."/>
            <person name="Baldrian P."/>
            <person name="Vilgalys R."/>
            <person name="Dunand C."/>
            <person name="Henrissat B."/>
            <person name="Grigoriev I.V."/>
            <person name="Hibbett D."/>
            <person name="Nagy L.G."/>
            <person name="Martin F.M."/>
        </authorList>
    </citation>
    <scope>NUCLEOTIDE SEQUENCE</scope>
    <source>
        <strain evidence="5">UH-Tt-Lm1</strain>
    </source>
</reference>
<dbReference type="GO" id="GO:0019748">
    <property type="term" value="P:secondary metabolic process"/>
    <property type="evidence" value="ECO:0007669"/>
    <property type="project" value="TreeGrafter"/>
</dbReference>
<dbReference type="InterPro" id="IPR032466">
    <property type="entry name" value="Metal_Hydrolase"/>
</dbReference>
<dbReference type="InterPro" id="IPR006680">
    <property type="entry name" value="Amidohydro-rel"/>
</dbReference>
<proteinExistence type="inferred from homology"/>
<dbReference type="AlphaFoldDB" id="A0A9P6LCF0"/>
<evidence type="ECO:0000313" key="5">
    <source>
        <dbReference type="EMBL" id="KAF9792677.1"/>
    </source>
</evidence>